<protein>
    <submittedName>
        <fullName evidence="1">Uncharacterized protein</fullName>
    </submittedName>
</protein>
<name>A0AAD7CN04_MYCRO</name>
<dbReference type="Proteomes" id="UP001221757">
    <property type="component" value="Unassembled WGS sequence"/>
</dbReference>
<accession>A0AAD7CN04</accession>
<reference evidence="1" key="1">
    <citation type="submission" date="2023-03" db="EMBL/GenBank/DDBJ databases">
        <title>Massive genome expansion in bonnet fungi (Mycena s.s.) driven by repeated elements and novel gene families across ecological guilds.</title>
        <authorList>
            <consortium name="Lawrence Berkeley National Laboratory"/>
            <person name="Harder C.B."/>
            <person name="Miyauchi S."/>
            <person name="Viragh M."/>
            <person name="Kuo A."/>
            <person name="Thoen E."/>
            <person name="Andreopoulos B."/>
            <person name="Lu D."/>
            <person name="Skrede I."/>
            <person name="Drula E."/>
            <person name="Henrissat B."/>
            <person name="Morin E."/>
            <person name="Kohler A."/>
            <person name="Barry K."/>
            <person name="LaButti K."/>
            <person name="Morin E."/>
            <person name="Salamov A."/>
            <person name="Lipzen A."/>
            <person name="Mereny Z."/>
            <person name="Hegedus B."/>
            <person name="Baldrian P."/>
            <person name="Stursova M."/>
            <person name="Weitz H."/>
            <person name="Taylor A."/>
            <person name="Grigoriev I.V."/>
            <person name="Nagy L.G."/>
            <person name="Martin F."/>
            <person name="Kauserud H."/>
        </authorList>
    </citation>
    <scope>NUCLEOTIDE SEQUENCE</scope>
    <source>
        <strain evidence="1">CBHHK067</strain>
    </source>
</reference>
<evidence type="ECO:0000313" key="1">
    <source>
        <dbReference type="EMBL" id="KAJ7654254.1"/>
    </source>
</evidence>
<dbReference type="EMBL" id="JARKIE010000324">
    <property type="protein sequence ID" value="KAJ7654254.1"/>
    <property type="molecule type" value="Genomic_DNA"/>
</dbReference>
<gene>
    <name evidence="1" type="ORF">B0H17DRAFT_1146818</name>
</gene>
<comment type="caution">
    <text evidence="1">The sequence shown here is derived from an EMBL/GenBank/DDBJ whole genome shotgun (WGS) entry which is preliminary data.</text>
</comment>
<proteinExistence type="predicted"/>
<organism evidence="1 2">
    <name type="scientific">Mycena rosella</name>
    <name type="common">Pink bonnet</name>
    <name type="synonym">Agaricus rosellus</name>
    <dbReference type="NCBI Taxonomy" id="1033263"/>
    <lineage>
        <taxon>Eukaryota</taxon>
        <taxon>Fungi</taxon>
        <taxon>Dikarya</taxon>
        <taxon>Basidiomycota</taxon>
        <taxon>Agaricomycotina</taxon>
        <taxon>Agaricomycetes</taxon>
        <taxon>Agaricomycetidae</taxon>
        <taxon>Agaricales</taxon>
        <taxon>Marasmiineae</taxon>
        <taxon>Mycenaceae</taxon>
        <taxon>Mycena</taxon>
    </lineage>
</organism>
<sequence length="197" mass="21701">MSLPPARPGLLPIFGIPVLGILNLRGQIPPKGAKQQNVRLGPESNGWTAAISMLHSPVGADARRVLLQAFRPRVGESIEDGRANKMLIVRSVGCVTLLQYPAWARRGSGAGGLLECWSGIPGRGFIRLEKENTPLTSYDSGPNRTGGVGNVFHFLDWCERNCRRLAREEAYIPFMGVWNFEPESRRRTKHSTLLGDT</sequence>
<dbReference type="AlphaFoldDB" id="A0AAD7CN04"/>
<keyword evidence="2" id="KW-1185">Reference proteome</keyword>
<evidence type="ECO:0000313" key="2">
    <source>
        <dbReference type="Proteomes" id="UP001221757"/>
    </source>
</evidence>